<keyword evidence="6" id="KW-1185">Reference proteome</keyword>
<feature type="domain" description="HTH marR-type" evidence="4">
    <location>
        <begin position="11"/>
        <end position="147"/>
    </location>
</feature>
<dbReference type="InterPro" id="IPR000835">
    <property type="entry name" value="HTH_MarR-typ"/>
</dbReference>
<evidence type="ECO:0000259" key="4">
    <source>
        <dbReference type="PROSITE" id="PS50995"/>
    </source>
</evidence>
<dbReference type="PANTHER" id="PTHR33164:SF99">
    <property type="entry name" value="MARR FAMILY REGULATORY PROTEIN"/>
    <property type="match status" value="1"/>
</dbReference>
<keyword evidence="3" id="KW-0804">Transcription</keyword>
<evidence type="ECO:0000256" key="1">
    <source>
        <dbReference type="ARBA" id="ARBA00023015"/>
    </source>
</evidence>
<dbReference type="SUPFAM" id="SSF46785">
    <property type="entry name" value="Winged helix' DNA-binding domain"/>
    <property type="match status" value="1"/>
</dbReference>
<dbReference type="GO" id="GO:0006950">
    <property type="term" value="P:response to stress"/>
    <property type="evidence" value="ECO:0007669"/>
    <property type="project" value="TreeGrafter"/>
</dbReference>
<accession>A0A8I0HPR1</accession>
<evidence type="ECO:0000256" key="3">
    <source>
        <dbReference type="ARBA" id="ARBA00023163"/>
    </source>
</evidence>
<dbReference type="SMART" id="SM00347">
    <property type="entry name" value="HTH_MARR"/>
    <property type="match status" value="1"/>
</dbReference>
<protein>
    <submittedName>
        <fullName evidence="5">MarR family transcriptional regulator</fullName>
    </submittedName>
</protein>
<dbReference type="InterPro" id="IPR036390">
    <property type="entry name" value="WH_DNA-bd_sf"/>
</dbReference>
<sequence>MTTPRWLNDEEQKLWRLILAATRKMDRTLDETLQADHELTSSEYSVLVSLSEAGDREMRLRDLCIALEWDRSRTSHQITRMDKKGLVAKVKCEGDARGVIVELTPEGERRLKQAVPAHVETVRRLVFDPMEPGQADVLRAYLTAALNSGACDATDKVDALDS</sequence>
<gene>
    <name evidence="5" type="ORF">H9627_09640</name>
</gene>
<dbReference type="Gene3D" id="1.10.10.10">
    <property type="entry name" value="Winged helix-like DNA-binding domain superfamily/Winged helix DNA-binding domain"/>
    <property type="match status" value="1"/>
</dbReference>
<proteinExistence type="predicted"/>
<dbReference type="InterPro" id="IPR055166">
    <property type="entry name" value="Transc_reg_Sar_Rot_HTH"/>
</dbReference>
<dbReference type="RefSeq" id="WP_191733824.1">
    <property type="nucleotide sequence ID" value="NZ_JACSPR010000006.1"/>
</dbReference>
<organism evidence="5 6">
    <name type="scientific">Corynebacterium gallinarum</name>
    <dbReference type="NCBI Taxonomy" id="2762214"/>
    <lineage>
        <taxon>Bacteria</taxon>
        <taxon>Bacillati</taxon>
        <taxon>Actinomycetota</taxon>
        <taxon>Actinomycetes</taxon>
        <taxon>Mycobacteriales</taxon>
        <taxon>Corynebacteriaceae</taxon>
        <taxon>Corynebacterium</taxon>
    </lineage>
</organism>
<comment type="caution">
    <text evidence="5">The sequence shown here is derived from an EMBL/GenBank/DDBJ whole genome shotgun (WGS) entry which is preliminary data.</text>
</comment>
<keyword evidence="2" id="KW-0238">DNA-binding</keyword>
<evidence type="ECO:0000256" key="2">
    <source>
        <dbReference type="ARBA" id="ARBA00023125"/>
    </source>
</evidence>
<evidence type="ECO:0000313" key="5">
    <source>
        <dbReference type="EMBL" id="MBD8030576.1"/>
    </source>
</evidence>
<dbReference type="GO" id="GO:0003700">
    <property type="term" value="F:DNA-binding transcription factor activity"/>
    <property type="evidence" value="ECO:0007669"/>
    <property type="project" value="InterPro"/>
</dbReference>
<dbReference type="InterPro" id="IPR039422">
    <property type="entry name" value="MarR/SlyA-like"/>
</dbReference>
<dbReference type="GO" id="GO:0003677">
    <property type="term" value="F:DNA binding"/>
    <property type="evidence" value="ECO:0007669"/>
    <property type="project" value="UniProtKB-KW"/>
</dbReference>
<keyword evidence="1" id="KW-0805">Transcription regulation</keyword>
<dbReference type="AlphaFoldDB" id="A0A8I0HPR1"/>
<reference evidence="5 6" key="1">
    <citation type="submission" date="2020-08" db="EMBL/GenBank/DDBJ databases">
        <title>A Genomic Blueprint of the Chicken Gut Microbiome.</title>
        <authorList>
            <person name="Gilroy R."/>
            <person name="Ravi A."/>
            <person name="Getino M."/>
            <person name="Pursley I."/>
            <person name="Horton D.L."/>
            <person name="Alikhan N.-F."/>
            <person name="Baker D."/>
            <person name="Gharbi K."/>
            <person name="Hall N."/>
            <person name="Watson M."/>
            <person name="Adriaenssens E.M."/>
            <person name="Foster-Nyarko E."/>
            <person name="Jarju S."/>
            <person name="Secka A."/>
            <person name="Antonio M."/>
            <person name="Oren A."/>
            <person name="Chaudhuri R."/>
            <person name="La Ragione R.M."/>
            <person name="Hildebrand F."/>
            <person name="Pallen M.J."/>
        </authorList>
    </citation>
    <scope>NUCLEOTIDE SEQUENCE [LARGE SCALE GENOMIC DNA]</scope>
    <source>
        <strain evidence="5 6">Sa1YVA5</strain>
    </source>
</reference>
<dbReference type="PROSITE" id="PS50995">
    <property type="entry name" value="HTH_MARR_2"/>
    <property type="match status" value="1"/>
</dbReference>
<dbReference type="Pfam" id="PF22381">
    <property type="entry name" value="Staph_reg_Sar_Rot"/>
    <property type="match status" value="1"/>
</dbReference>
<evidence type="ECO:0000313" key="6">
    <source>
        <dbReference type="Proteomes" id="UP000650224"/>
    </source>
</evidence>
<dbReference type="Proteomes" id="UP000650224">
    <property type="component" value="Unassembled WGS sequence"/>
</dbReference>
<name>A0A8I0HPR1_9CORY</name>
<dbReference type="EMBL" id="JACSPR010000006">
    <property type="protein sequence ID" value="MBD8030576.1"/>
    <property type="molecule type" value="Genomic_DNA"/>
</dbReference>
<dbReference type="PANTHER" id="PTHR33164">
    <property type="entry name" value="TRANSCRIPTIONAL REGULATOR, MARR FAMILY"/>
    <property type="match status" value="1"/>
</dbReference>
<dbReference type="InterPro" id="IPR036388">
    <property type="entry name" value="WH-like_DNA-bd_sf"/>
</dbReference>